<dbReference type="InterPro" id="IPR016186">
    <property type="entry name" value="C-type_lectin-like/link_sf"/>
</dbReference>
<organism evidence="3 5">
    <name type="scientific">Crassostrea virginica</name>
    <name type="common">Eastern oyster</name>
    <dbReference type="NCBI Taxonomy" id="6565"/>
    <lineage>
        <taxon>Eukaryota</taxon>
        <taxon>Metazoa</taxon>
        <taxon>Spiralia</taxon>
        <taxon>Lophotrochozoa</taxon>
        <taxon>Mollusca</taxon>
        <taxon>Bivalvia</taxon>
        <taxon>Autobranchia</taxon>
        <taxon>Pteriomorphia</taxon>
        <taxon>Ostreida</taxon>
        <taxon>Ostreoidea</taxon>
        <taxon>Ostreidae</taxon>
        <taxon>Crassostrea</taxon>
    </lineage>
</organism>
<reference evidence="5" key="2">
    <citation type="submission" date="2025-04" db="UniProtKB">
        <authorList>
            <consortium name="RefSeq"/>
        </authorList>
    </citation>
    <scope>IDENTIFICATION</scope>
    <source>
        <tissue evidence="5">Whole sample</tissue>
    </source>
</reference>
<proteinExistence type="predicted"/>
<feature type="domain" description="Apple" evidence="2">
    <location>
        <begin position="115"/>
        <end position="202"/>
    </location>
</feature>
<dbReference type="PROSITE" id="PS50948">
    <property type="entry name" value="PAN"/>
    <property type="match status" value="1"/>
</dbReference>
<dbReference type="GeneID" id="111102714"/>
<dbReference type="RefSeq" id="XP_022291277.1">
    <property type="nucleotide sequence ID" value="XM_022435569.1"/>
</dbReference>
<evidence type="ECO:0000259" key="2">
    <source>
        <dbReference type="PROSITE" id="PS50948"/>
    </source>
</evidence>
<dbReference type="SUPFAM" id="SSF56436">
    <property type="entry name" value="C-type lectin-like"/>
    <property type="match status" value="1"/>
</dbReference>
<dbReference type="KEGG" id="cvn:111102714"/>
<evidence type="ECO:0000259" key="1">
    <source>
        <dbReference type="PROSITE" id="PS50041"/>
    </source>
</evidence>
<dbReference type="Proteomes" id="UP000694844">
    <property type="component" value="Chromosome 1"/>
</dbReference>
<gene>
    <name evidence="4 5" type="primary">LOC111102714</name>
</gene>
<dbReference type="CDD" id="cd00037">
    <property type="entry name" value="CLECT"/>
    <property type="match status" value="1"/>
</dbReference>
<dbReference type="Pfam" id="PF00059">
    <property type="entry name" value="Lectin_C"/>
    <property type="match status" value="1"/>
</dbReference>
<reference evidence="3" key="1">
    <citation type="submission" date="2024-06" db="UniProtKB">
        <authorList>
            <consortium name="RefSeq"/>
        </authorList>
    </citation>
    <scope>NUCLEOTIDE SEQUENCE [LARGE SCALE GENOMIC DNA]</scope>
    <source>
        <tissue evidence="4">Whole sample</tissue>
    </source>
</reference>
<dbReference type="InterPro" id="IPR001304">
    <property type="entry name" value="C-type_lectin-like"/>
</dbReference>
<dbReference type="RefSeq" id="XP_022291285.1">
    <property type="nucleotide sequence ID" value="XM_022435577.1"/>
</dbReference>
<dbReference type="SUPFAM" id="SSF57414">
    <property type="entry name" value="Hairpin loop containing domain-like"/>
    <property type="match status" value="1"/>
</dbReference>
<keyword evidence="3" id="KW-1185">Reference proteome</keyword>
<feature type="domain" description="C-type lectin" evidence="1">
    <location>
        <begin position="1"/>
        <end position="116"/>
    </location>
</feature>
<dbReference type="InterPro" id="IPR016187">
    <property type="entry name" value="CTDL_fold"/>
</dbReference>
<dbReference type="Pfam" id="PF00024">
    <property type="entry name" value="PAN_1"/>
    <property type="match status" value="1"/>
</dbReference>
<evidence type="ECO:0000313" key="3">
    <source>
        <dbReference type="Proteomes" id="UP000694844"/>
    </source>
</evidence>
<dbReference type="Gene3D" id="3.10.100.10">
    <property type="entry name" value="Mannose-Binding Protein A, subunit A"/>
    <property type="match status" value="1"/>
</dbReference>
<protein>
    <submittedName>
        <fullName evidence="4 5">Uncharacterized protein LOC111102714</fullName>
    </submittedName>
</protein>
<evidence type="ECO:0000313" key="4">
    <source>
        <dbReference type="RefSeq" id="XP_022291277.1"/>
    </source>
</evidence>
<dbReference type="OrthoDB" id="5957927at2759"/>
<accession>A0A8B8AJD9</accession>
<dbReference type="AlphaFoldDB" id="A0A8B8AJD9"/>
<name>A0A8B8AJD9_CRAVI</name>
<dbReference type="Gene3D" id="3.50.4.10">
    <property type="entry name" value="Hepatocyte Growth Factor"/>
    <property type="match status" value="1"/>
</dbReference>
<dbReference type="PROSITE" id="PS50041">
    <property type="entry name" value="C_TYPE_LECTIN_2"/>
    <property type="match status" value="1"/>
</dbReference>
<sequence>MYDFCYWMTTTPNNSTDSARLCAKDGGTVAWVNSAEAQAFVEKTYGGKMTGGSQFYIGVTDPVSEDYRTYTGEEQYYFNWDVVYTPMADWTCVFINYDNFKWRETKCFFPKLALCSKTIQREYLSSYFDRVHVGKTLAGHEVSVLENVTFIRCAFACQMNVRCKSINHDVSSRRCAINSGTAEAYPAQLTTAPNSNYYTVFI</sequence>
<evidence type="ECO:0000313" key="5">
    <source>
        <dbReference type="RefSeq" id="XP_022291285.1"/>
    </source>
</evidence>
<dbReference type="InterPro" id="IPR003609">
    <property type="entry name" value="Pan_app"/>
</dbReference>